<evidence type="ECO:0000313" key="2">
    <source>
        <dbReference type="EMBL" id="KFF14815.1"/>
    </source>
</evidence>
<dbReference type="Pfam" id="PF13847">
    <property type="entry name" value="Methyltransf_31"/>
    <property type="match status" value="1"/>
</dbReference>
<dbReference type="PANTHER" id="PTHR43861">
    <property type="entry name" value="TRANS-ACONITATE 2-METHYLTRANSFERASE-RELATED"/>
    <property type="match status" value="1"/>
</dbReference>
<comment type="caution">
    <text evidence="2">The sequence shown here is derived from an EMBL/GenBank/DDBJ whole genome shotgun (WGS) entry which is preliminary data.</text>
</comment>
<protein>
    <submittedName>
        <fullName evidence="2">Trans-aconitate methyltransferase</fullName>
    </submittedName>
</protein>
<dbReference type="eggNOG" id="COG4106">
    <property type="taxonomic scope" value="Bacteria"/>
</dbReference>
<dbReference type="Proteomes" id="UP000028705">
    <property type="component" value="Unassembled WGS sequence"/>
</dbReference>
<dbReference type="GO" id="GO:0030798">
    <property type="term" value="F:trans-aconitate 2-methyltransferase activity"/>
    <property type="evidence" value="ECO:0007669"/>
    <property type="project" value="InterPro"/>
</dbReference>
<dbReference type="PANTHER" id="PTHR43861:SF1">
    <property type="entry name" value="TRANS-ACONITATE 2-METHYLTRANSFERASE"/>
    <property type="match status" value="1"/>
</dbReference>
<dbReference type="InterPro" id="IPR025714">
    <property type="entry name" value="Methyltranfer_dom"/>
</dbReference>
<keyword evidence="3" id="KW-1185">Reference proteome</keyword>
<dbReference type="OrthoDB" id="9789123at2"/>
<dbReference type="InterPro" id="IPR023149">
    <property type="entry name" value="Trans_acon_MeTrfase_C"/>
</dbReference>
<dbReference type="Gene3D" id="1.10.150.290">
    <property type="entry name" value="S-adenosyl-L-methionine-dependent methyltransferases"/>
    <property type="match status" value="1"/>
</dbReference>
<accession>A0A086ADQ1</accession>
<dbReference type="GO" id="GO:0032259">
    <property type="term" value="P:methylation"/>
    <property type="evidence" value="ECO:0007669"/>
    <property type="project" value="UniProtKB-KW"/>
</dbReference>
<proteinExistence type="predicted"/>
<dbReference type="RefSeq" id="WP_034709685.1">
    <property type="nucleotide sequence ID" value="NZ_JPRH01000001.1"/>
</dbReference>
<name>A0A086ADQ1_9FLAO</name>
<dbReference type="STRING" id="445961.IW15_05110"/>
<dbReference type="CDD" id="cd02440">
    <property type="entry name" value="AdoMet_MTases"/>
    <property type="match status" value="1"/>
</dbReference>
<keyword evidence="2" id="KW-0808">Transferase</keyword>
<reference evidence="2 3" key="1">
    <citation type="submission" date="2014-07" db="EMBL/GenBank/DDBJ databases">
        <title>Genome of Chryseobacterium soli DSM 19298.</title>
        <authorList>
            <person name="Stropko S.J."/>
            <person name="Pipes S.E."/>
            <person name="Newman J."/>
        </authorList>
    </citation>
    <scope>NUCLEOTIDE SEQUENCE [LARGE SCALE GENOMIC DNA]</scope>
    <source>
        <strain evidence="2 3">DSM 19298</strain>
    </source>
</reference>
<evidence type="ECO:0000313" key="3">
    <source>
        <dbReference type="Proteomes" id="UP000028705"/>
    </source>
</evidence>
<keyword evidence="2" id="KW-0489">Methyltransferase</keyword>
<dbReference type="AlphaFoldDB" id="A0A086ADQ1"/>
<organism evidence="2 3">
    <name type="scientific">Chryseobacterium soli</name>
    <dbReference type="NCBI Taxonomy" id="445961"/>
    <lineage>
        <taxon>Bacteria</taxon>
        <taxon>Pseudomonadati</taxon>
        <taxon>Bacteroidota</taxon>
        <taxon>Flavobacteriia</taxon>
        <taxon>Flavobacteriales</taxon>
        <taxon>Weeksellaceae</taxon>
        <taxon>Chryseobacterium group</taxon>
        <taxon>Chryseobacterium</taxon>
    </lineage>
</organism>
<sequence>MAWNPEVYDQFKEERSAPFFDLLKLVKSKSDLSVIDLGCGTGELTSKLLDYLEDSKVIGIDSSAEMLEKAKHYKTSRLSFEKRSIEEQLSLNETFDLIISNAAIQWCSNHKELFPRIIGKINPGGQLAVQIPSNHEYIVHQQLRKVAEREPYKSAYNSWQREYTVLKIEDYAKILFDYNGSEITVYEKVFPHVLENADAIFTFTSGTAMLPYIDKLPEELKEQFKNDYKKELQSLFPESPVFYPFKRTFISAKF</sequence>
<gene>
    <name evidence="2" type="ORF">IW15_05110</name>
</gene>
<evidence type="ECO:0000259" key="1">
    <source>
        <dbReference type="Pfam" id="PF13847"/>
    </source>
</evidence>
<dbReference type="Gene3D" id="3.40.50.150">
    <property type="entry name" value="Vaccinia Virus protein VP39"/>
    <property type="match status" value="1"/>
</dbReference>
<feature type="domain" description="Methyltransferase" evidence="1">
    <location>
        <begin position="29"/>
        <end position="153"/>
    </location>
</feature>
<dbReference type="InterPro" id="IPR029063">
    <property type="entry name" value="SAM-dependent_MTases_sf"/>
</dbReference>
<dbReference type="EMBL" id="JPRH01000001">
    <property type="protein sequence ID" value="KFF14815.1"/>
    <property type="molecule type" value="Genomic_DNA"/>
</dbReference>
<dbReference type="SUPFAM" id="SSF53335">
    <property type="entry name" value="S-adenosyl-L-methionine-dependent methyltransferases"/>
    <property type="match status" value="1"/>
</dbReference>